<protein>
    <submittedName>
        <fullName evidence="1">Uncharacterized protein</fullName>
    </submittedName>
</protein>
<evidence type="ECO:0000313" key="1">
    <source>
        <dbReference type="EMBL" id="KAK2172903.1"/>
    </source>
</evidence>
<name>A0AAD9KM13_RIDPI</name>
<comment type="caution">
    <text evidence="1">The sequence shown here is derived from an EMBL/GenBank/DDBJ whole genome shotgun (WGS) entry which is preliminary data.</text>
</comment>
<dbReference type="Proteomes" id="UP001209878">
    <property type="component" value="Unassembled WGS sequence"/>
</dbReference>
<accession>A0AAD9KM13</accession>
<organism evidence="1 2">
    <name type="scientific">Ridgeia piscesae</name>
    <name type="common">Tubeworm</name>
    <dbReference type="NCBI Taxonomy" id="27915"/>
    <lineage>
        <taxon>Eukaryota</taxon>
        <taxon>Metazoa</taxon>
        <taxon>Spiralia</taxon>
        <taxon>Lophotrochozoa</taxon>
        <taxon>Annelida</taxon>
        <taxon>Polychaeta</taxon>
        <taxon>Sedentaria</taxon>
        <taxon>Canalipalpata</taxon>
        <taxon>Sabellida</taxon>
        <taxon>Siboglinidae</taxon>
        <taxon>Ridgeia</taxon>
    </lineage>
</organism>
<sequence>MHVTILAQTCGHLCTVICVHKTITFCVTAVQGFMQDQIIASHTCFGGPMDVNFYKFLNVSV</sequence>
<gene>
    <name evidence="1" type="ORF">NP493_920g00108</name>
</gene>
<reference evidence="1" key="1">
    <citation type="journal article" date="2023" name="Mol. Biol. Evol.">
        <title>Third-Generation Sequencing Reveals the Adaptive Role of the Epigenome in Three Deep-Sea Polychaetes.</title>
        <authorList>
            <person name="Perez M."/>
            <person name="Aroh O."/>
            <person name="Sun Y."/>
            <person name="Lan Y."/>
            <person name="Juniper S.K."/>
            <person name="Young C.R."/>
            <person name="Angers B."/>
            <person name="Qian P.Y."/>
        </authorList>
    </citation>
    <scope>NUCLEOTIDE SEQUENCE</scope>
    <source>
        <strain evidence="1">R07B-5</strain>
    </source>
</reference>
<keyword evidence="2" id="KW-1185">Reference proteome</keyword>
<dbReference type="EMBL" id="JAODUO010000919">
    <property type="protein sequence ID" value="KAK2172903.1"/>
    <property type="molecule type" value="Genomic_DNA"/>
</dbReference>
<proteinExistence type="predicted"/>
<evidence type="ECO:0000313" key="2">
    <source>
        <dbReference type="Proteomes" id="UP001209878"/>
    </source>
</evidence>
<dbReference type="AlphaFoldDB" id="A0AAD9KM13"/>